<evidence type="ECO:0000313" key="8">
    <source>
        <dbReference type="EMBL" id="BBO30965.1"/>
    </source>
</evidence>
<comment type="catalytic activity">
    <reaction evidence="6">
        <text>orotidine 5'-phosphate + diphosphate = orotate + 5-phospho-alpha-D-ribose 1-diphosphate</text>
        <dbReference type="Rhea" id="RHEA:10380"/>
        <dbReference type="ChEBI" id="CHEBI:30839"/>
        <dbReference type="ChEBI" id="CHEBI:33019"/>
        <dbReference type="ChEBI" id="CHEBI:57538"/>
        <dbReference type="ChEBI" id="CHEBI:58017"/>
        <dbReference type="EC" id="2.4.2.10"/>
    </reaction>
</comment>
<keyword evidence="6" id="KW-0460">Magnesium</keyword>
<dbReference type="InterPro" id="IPR023031">
    <property type="entry name" value="OPRT"/>
</dbReference>
<gene>
    <name evidence="6" type="primary">pyrE</name>
    <name evidence="8" type="ORF">PLANPX_0577</name>
</gene>
<keyword evidence="3 6" id="KW-0328">Glycosyltransferase</keyword>
<dbReference type="AlphaFoldDB" id="A0A5K7X3L9"/>
<dbReference type="PANTHER" id="PTHR19278">
    <property type="entry name" value="OROTATE PHOSPHORIBOSYLTRANSFERASE"/>
    <property type="match status" value="1"/>
</dbReference>
<reference evidence="9" key="1">
    <citation type="submission" date="2019-10" db="EMBL/GenBank/DDBJ databases">
        <title>Lacipirellula parvula gen. nov., sp. nov., representing a lineage of planctomycetes widespread in freshwater anoxic habitats, and description of the family Lacipirellulaceae.</title>
        <authorList>
            <person name="Dedysh S.N."/>
            <person name="Kulichevskaya I.S."/>
            <person name="Beletsky A.V."/>
            <person name="Rakitin A.L."/>
            <person name="Mardanov A.V."/>
            <person name="Ivanova A.A."/>
            <person name="Saltykova V.X."/>
            <person name="Rijpstra W.I.C."/>
            <person name="Sinninghe Damste J.S."/>
            <person name="Ravin N.V."/>
        </authorList>
    </citation>
    <scope>NUCLEOTIDE SEQUENCE [LARGE SCALE GENOMIC DNA]</scope>
    <source>
        <strain evidence="9">PX69</strain>
    </source>
</reference>
<feature type="binding site" description="in other chain" evidence="6">
    <location>
        <begin position="132"/>
        <end position="140"/>
    </location>
    <ligand>
        <name>5-phospho-alpha-D-ribose 1-diphosphate</name>
        <dbReference type="ChEBI" id="CHEBI:58017"/>
        <note>ligand shared between dimeric partners</note>
    </ligand>
</feature>
<comment type="caution">
    <text evidence="6">Lacks conserved residue(s) required for the propagation of feature annotation.</text>
</comment>
<comment type="subunit">
    <text evidence="6">Homodimer.</text>
</comment>
<dbReference type="Proteomes" id="UP000326837">
    <property type="component" value="Chromosome"/>
</dbReference>
<sequence>MPDQSDAAQAAAETQQMLVECRALLADDHFVYISGDHGSGWVDKDAIFVDLQRVRQLTQLLAAAVRDLKTEILCGPATGGLIVAQWTAYELGLPAVFAEHTQPRTSQQLRGEFTFHRGYDRLVTGRRVLVVDDVVNTGLSVRQTVAAVQAAGGEVVAAAALVHRGNVDAAGLSVPEYRYLMEYDIPDWTAAECPLCRAGVPVNTRYAHGQDYLDAQQQRAADA</sequence>
<keyword evidence="9" id="KW-1185">Reference proteome</keyword>
<protein>
    <recommendedName>
        <fullName evidence="2 6">Orotate phosphoribosyltransferase</fullName>
        <shortName evidence="6">OPRT</shortName>
        <shortName evidence="6">OPRTase</shortName>
        <ecNumber evidence="2 6">2.4.2.10</ecNumber>
    </recommendedName>
</protein>
<dbReference type="GO" id="GO:0044205">
    <property type="term" value="P:'de novo' UMP biosynthetic process"/>
    <property type="evidence" value="ECO:0007669"/>
    <property type="project" value="UniProtKB-UniRule"/>
</dbReference>
<accession>A0A5K7X3L9</accession>
<dbReference type="GO" id="GO:0019856">
    <property type="term" value="P:pyrimidine nucleobase biosynthetic process"/>
    <property type="evidence" value="ECO:0007669"/>
    <property type="project" value="TreeGrafter"/>
</dbReference>
<keyword evidence="4 6" id="KW-0808">Transferase</keyword>
<dbReference type="InterPro" id="IPR000836">
    <property type="entry name" value="PRTase_dom"/>
</dbReference>
<dbReference type="RefSeq" id="WP_198421838.1">
    <property type="nucleotide sequence ID" value="NZ_AP021861.1"/>
</dbReference>
<comment type="function">
    <text evidence="6">Catalyzes the transfer of a ribosyl phosphate group from 5-phosphoribose 1-diphosphate to orotate, leading to the formation of orotidine monophosphate (OMP).</text>
</comment>
<evidence type="ECO:0000259" key="7">
    <source>
        <dbReference type="Pfam" id="PF00156"/>
    </source>
</evidence>
<dbReference type="SUPFAM" id="SSF53271">
    <property type="entry name" value="PRTase-like"/>
    <property type="match status" value="1"/>
</dbReference>
<dbReference type="EC" id="2.4.2.10" evidence="2 6"/>
<dbReference type="Pfam" id="PF00156">
    <property type="entry name" value="Pribosyltran"/>
    <property type="match status" value="1"/>
</dbReference>
<dbReference type="Gene3D" id="3.40.50.2020">
    <property type="match status" value="1"/>
</dbReference>
<dbReference type="EMBL" id="AP021861">
    <property type="protein sequence ID" value="BBO30965.1"/>
    <property type="molecule type" value="Genomic_DNA"/>
</dbReference>
<feature type="binding site" evidence="6">
    <location>
        <position position="164"/>
    </location>
    <ligand>
        <name>orotate</name>
        <dbReference type="ChEBI" id="CHEBI:30839"/>
    </ligand>
</feature>
<keyword evidence="5 6" id="KW-0665">Pyrimidine biosynthesis</keyword>
<dbReference type="KEGG" id="lpav:PLANPX_0577"/>
<name>A0A5K7X3L9_9BACT</name>
<evidence type="ECO:0000256" key="1">
    <source>
        <dbReference type="ARBA" id="ARBA00004889"/>
    </source>
</evidence>
<proteinExistence type="inferred from homology"/>
<organism evidence="8 9">
    <name type="scientific">Lacipirellula parvula</name>
    <dbReference type="NCBI Taxonomy" id="2650471"/>
    <lineage>
        <taxon>Bacteria</taxon>
        <taxon>Pseudomonadati</taxon>
        <taxon>Planctomycetota</taxon>
        <taxon>Planctomycetia</taxon>
        <taxon>Pirellulales</taxon>
        <taxon>Lacipirellulaceae</taxon>
        <taxon>Lacipirellula</taxon>
    </lineage>
</organism>
<comment type="similarity">
    <text evidence="6">Belongs to the purine/pyrimidine phosphoribosyltransferase family. PyrE subfamily.</text>
</comment>
<dbReference type="HAMAP" id="MF_01208">
    <property type="entry name" value="PyrE"/>
    <property type="match status" value="1"/>
</dbReference>
<evidence type="ECO:0000256" key="2">
    <source>
        <dbReference type="ARBA" id="ARBA00011971"/>
    </source>
</evidence>
<evidence type="ECO:0000256" key="6">
    <source>
        <dbReference type="HAMAP-Rule" id="MF_01208"/>
    </source>
</evidence>
<dbReference type="PANTHER" id="PTHR19278:SF9">
    <property type="entry name" value="URIDINE 5'-MONOPHOSPHATE SYNTHASE"/>
    <property type="match status" value="1"/>
</dbReference>
<feature type="domain" description="Phosphoribosyltransferase" evidence="7">
    <location>
        <begin position="54"/>
        <end position="165"/>
    </location>
</feature>
<evidence type="ECO:0000256" key="5">
    <source>
        <dbReference type="ARBA" id="ARBA00022975"/>
    </source>
</evidence>
<dbReference type="GO" id="GO:0000287">
    <property type="term" value="F:magnesium ion binding"/>
    <property type="evidence" value="ECO:0007669"/>
    <property type="project" value="UniProtKB-UniRule"/>
</dbReference>
<comment type="cofactor">
    <cofactor evidence="6">
        <name>Mg(2+)</name>
        <dbReference type="ChEBI" id="CHEBI:18420"/>
    </cofactor>
</comment>
<evidence type="ECO:0000256" key="3">
    <source>
        <dbReference type="ARBA" id="ARBA00022676"/>
    </source>
</evidence>
<comment type="pathway">
    <text evidence="1 6">Pyrimidine metabolism; UMP biosynthesis via de novo pathway; UMP from orotate: step 1/2.</text>
</comment>
<dbReference type="UniPathway" id="UPA00070">
    <property type="reaction ID" value="UER00119"/>
</dbReference>
<dbReference type="InterPro" id="IPR029057">
    <property type="entry name" value="PRTase-like"/>
</dbReference>
<evidence type="ECO:0000313" key="9">
    <source>
        <dbReference type="Proteomes" id="UP000326837"/>
    </source>
</evidence>
<evidence type="ECO:0000256" key="4">
    <source>
        <dbReference type="ARBA" id="ARBA00022679"/>
    </source>
</evidence>
<dbReference type="GO" id="GO:0004588">
    <property type="term" value="F:orotate phosphoribosyltransferase activity"/>
    <property type="evidence" value="ECO:0007669"/>
    <property type="project" value="UniProtKB-UniRule"/>
</dbReference>